<dbReference type="AlphaFoldDB" id="A0A1F5RWF0"/>
<name>A0A1F5RWF0_9BACT</name>
<dbReference type="EMBL" id="MFFX01000041">
    <property type="protein sequence ID" value="OGF18735.1"/>
    <property type="molecule type" value="Genomic_DNA"/>
</dbReference>
<proteinExistence type="predicted"/>
<evidence type="ECO:0000259" key="3">
    <source>
        <dbReference type="Pfam" id="PF17479"/>
    </source>
</evidence>
<dbReference type="Pfam" id="PF17479">
    <property type="entry name" value="DUF3048_C"/>
    <property type="match status" value="1"/>
</dbReference>
<evidence type="ECO:0000259" key="2">
    <source>
        <dbReference type="Pfam" id="PF11258"/>
    </source>
</evidence>
<evidence type="ECO:0000313" key="5">
    <source>
        <dbReference type="Proteomes" id="UP000178682"/>
    </source>
</evidence>
<evidence type="ECO:0000256" key="1">
    <source>
        <dbReference type="SAM" id="Phobius"/>
    </source>
</evidence>
<dbReference type="Gene3D" id="3.50.90.10">
    <property type="entry name" value="YerB-like"/>
    <property type="match status" value="1"/>
</dbReference>
<comment type="caution">
    <text evidence="4">The sequence shown here is derived from an EMBL/GenBank/DDBJ whole genome shotgun (WGS) entry which is preliminary data.</text>
</comment>
<accession>A0A1F5RWF0</accession>
<sequence>MKNKILQFLNALKVKTAWYWQIITWPTLAVLILAILAGGSLGAFWLIASQATKQDILLALNSGQKSIIKILTETKSAVPSYYVRRQIDGVYVDPQTANNYPVAVMIDNDPNGRPPAGLARANVVYEAKAESGITRYLAIFADGQTLDKIGPVRSARPYYIDWAQGYNALYVHVGGSPEALARLQKEPTVNLNEFYQGNYFWRANNYAAPHNVFTSSAGINQYLVKMNLSNGDYDGWLYKDEAELKARGASGIAVNFSVYDFLAHWRYDKEKNEYARYLAGAPHQDASLADPRQTDGAPIVAKNVIIIKVSARVIDSELRRKMDTIGSGKAWYCLDGGCNIGKWRKENKQSREKIYDEGGEEIKFNAGTTWIEVVQEEGQVAIQN</sequence>
<dbReference type="InterPro" id="IPR035328">
    <property type="entry name" value="DUF3048_C"/>
</dbReference>
<feature type="transmembrane region" description="Helical" evidence="1">
    <location>
        <begin position="22"/>
        <end position="48"/>
    </location>
</feature>
<organism evidence="4 5">
    <name type="scientific">Candidatus Falkowbacteria bacterium RIFCSPLOWO2_12_FULL_45_10</name>
    <dbReference type="NCBI Taxonomy" id="1797990"/>
    <lineage>
        <taxon>Bacteria</taxon>
        <taxon>Candidatus Falkowiibacteriota</taxon>
    </lineage>
</organism>
<dbReference type="InterPro" id="IPR021416">
    <property type="entry name" value="DUF3048_N"/>
</dbReference>
<keyword evidence="1" id="KW-0472">Membrane</keyword>
<dbReference type="InterPro" id="IPR023158">
    <property type="entry name" value="YerB-like_sf"/>
</dbReference>
<reference evidence="4 5" key="1">
    <citation type="journal article" date="2016" name="Nat. Commun.">
        <title>Thousands of microbial genomes shed light on interconnected biogeochemical processes in an aquifer system.</title>
        <authorList>
            <person name="Anantharaman K."/>
            <person name="Brown C.T."/>
            <person name="Hug L.A."/>
            <person name="Sharon I."/>
            <person name="Castelle C.J."/>
            <person name="Probst A.J."/>
            <person name="Thomas B.C."/>
            <person name="Singh A."/>
            <person name="Wilkins M.J."/>
            <person name="Karaoz U."/>
            <person name="Brodie E.L."/>
            <person name="Williams K.H."/>
            <person name="Hubbard S.S."/>
            <person name="Banfield J.F."/>
        </authorList>
    </citation>
    <scope>NUCLEOTIDE SEQUENCE [LARGE SCALE GENOMIC DNA]</scope>
</reference>
<evidence type="ECO:0008006" key="6">
    <source>
        <dbReference type="Google" id="ProtNLM"/>
    </source>
</evidence>
<feature type="domain" description="DUF3048" evidence="2">
    <location>
        <begin position="91"/>
        <end position="225"/>
    </location>
</feature>
<protein>
    <recommendedName>
        <fullName evidence="6">DUF3048 domain-containing protein</fullName>
    </recommendedName>
</protein>
<keyword evidence="1" id="KW-1133">Transmembrane helix</keyword>
<keyword evidence="1" id="KW-0812">Transmembrane</keyword>
<evidence type="ECO:0000313" key="4">
    <source>
        <dbReference type="EMBL" id="OGF18735.1"/>
    </source>
</evidence>
<dbReference type="SUPFAM" id="SSF159774">
    <property type="entry name" value="YerB-like"/>
    <property type="match status" value="1"/>
</dbReference>
<feature type="domain" description="DUF3048" evidence="3">
    <location>
        <begin position="253"/>
        <end position="371"/>
    </location>
</feature>
<dbReference type="Pfam" id="PF11258">
    <property type="entry name" value="DUF3048"/>
    <property type="match status" value="1"/>
</dbReference>
<gene>
    <name evidence="4" type="ORF">A3G56_03160</name>
</gene>
<dbReference type="Proteomes" id="UP000178682">
    <property type="component" value="Unassembled WGS sequence"/>
</dbReference>